<gene>
    <name evidence="1" type="ORF">H2199_007287</name>
</gene>
<protein>
    <submittedName>
        <fullName evidence="1">Uncharacterized protein</fullName>
    </submittedName>
</protein>
<accession>A0ACC2YQU9</accession>
<sequence length="239" mass="26060">MPKRTPKPTRSPTGQPATASPVASSFAFLSSHTLLDVVQWPTKTQQSRVSAMPPKRRPPARQASPEPPTKKRASKLAKEHGVTAAQEAEIREAWKLFAREHSDYPDEKEGVLEAGESTRPHRAPASVPEILDTLDPESDGWIPFSHFFAYAALRLLQASSAPDHQAAEIDAAFALFTEGSKGKKIKMSQLRRIANQIKEEVGDDVLRDMILEANGGAGVEAGVGREEFEGVMRRAGVFG</sequence>
<evidence type="ECO:0000313" key="1">
    <source>
        <dbReference type="EMBL" id="KAJ9637793.1"/>
    </source>
</evidence>
<proteinExistence type="predicted"/>
<dbReference type="EMBL" id="JAPDRP010000022">
    <property type="protein sequence ID" value="KAJ9637793.1"/>
    <property type="molecule type" value="Genomic_DNA"/>
</dbReference>
<keyword evidence="2" id="KW-1185">Reference proteome</keyword>
<comment type="caution">
    <text evidence="1">The sequence shown here is derived from an EMBL/GenBank/DDBJ whole genome shotgun (WGS) entry which is preliminary data.</text>
</comment>
<organism evidence="1 2">
    <name type="scientific">Coniosporium tulheliwenetii</name>
    <dbReference type="NCBI Taxonomy" id="3383036"/>
    <lineage>
        <taxon>Eukaryota</taxon>
        <taxon>Fungi</taxon>
        <taxon>Dikarya</taxon>
        <taxon>Ascomycota</taxon>
        <taxon>Pezizomycotina</taxon>
        <taxon>Dothideomycetes</taxon>
        <taxon>Dothideomycetes incertae sedis</taxon>
        <taxon>Coniosporium</taxon>
    </lineage>
</organism>
<evidence type="ECO:0000313" key="2">
    <source>
        <dbReference type="Proteomes" id="UP001172680"/>
    </source>
</evidence>
<name>A0ACC2YQU9_9PEZI</name>
<reference evidence="1" key="1">
    <citation type="submission" date="2022-10" db="EMBL/GenBank/DDBJ databases">
        <title>Culturing micro-colonial fungi from biological soil crusts in the Mojave desert and describing Neophaeococcomyces mojavensis, and introducing the new genera and species Taxawa tesnikishii.</title>
        <authorList>
            <person name="Kurbessoian T."/>
            <person name="Stajich J.E."/>
        </authorList>
    </citation>
    <scope>NUCLEOTIDE SEQUENCE</scope>
    <source>
        <strain evidence="1">JES_115</strain>
    </source>
</reference>
<dbReference type="Proteomes" id="UP001172680">
    <property type="component" value="Unassembled WGS sequence"/>
</dbReference>